<comment type="caution">
    <text evidence="1">The sequence shown here is derived from an EMBL/GenBank/DDBJ whole genome shotgun (WGS) entry which is preliminary data.</text>
</comment>
<proteinExistence type="predicted"/>
<accession>A0A0F9MZG9</accession>
<protein>
    <submittedName>
        <fullName evidence="1">Uncharacterized protein</fullName>
    </submittedName>
</protein>
<sequence length="206" mass="21535">MAYSGLGKLEIARPSKPSISSGIDPSARAAIQRAIAYYQPGGGFGKGVEAGLERGRVKAVSAGMQNLVGAGLAGTTMAGGLGMRYEEEVAAPTRLNIEGQRVQAISGIEMTQAGMFQSARESTELRELQLYLAQLQDGSGGGGGEIRSGGVSHIPAYSYGASRTPDVPRKMVSGLGSTTDWGTMRGRNAQRFPAMYDQGTSAPNWM</sequence>
<organism evidence="1">
    <name type="scientific">marine sediment metagenome</name>
    <dbReference type="NCBI Taxonomy" id="412755"/>
    <lineage>
        <taxon>unclassified sequences</taxon>
        <taxon>metagenomes</taxon>
        <taxon>ecological metagenomes</taxon>
    </lineage>
</organism>
<name>A0A0F9MZG9_9ZZZZ</name>
<reference evidence="1" key="1">
    <citation type="journal article" date="2015" name="Nature">
        <title>Complex archaea that bridge the gap between prokaryotes and eukaryotes.</title>
        <authorList>
            <person name="Spang A."/>
            <person name="Saw J.H."/>
            <person name="Jorgensen S.L."/>
            <person name="Zaremba-Niedzwiedzka K."/>
            <person name="Martijn J."/>
            <person name="Lind A.E."/>
            <person name="van Eijk R."/>
            <person name="Schleper C."/>
            <person name="Guy L."/>
            <person name="Ettema T.J."/>
        </authorList>
    </citation>
    <scope>NUCLEOTIDE SEQUENCE</scope>
</reference>
<evidence type="ECO:0000313" key="1">
    <source>
        <dbReference type="EMBL" id="KKM74652.1"/>
    </source>
</evidence>
<gene>
    <name evidence="1" type="ORF">LCGC14_1398150</name>
</gene>
<dbReference type="EMBL" id="LAZR01009107">
    <property type="protein sequence ID" value="KKM74652.1"/>
    <property type="molecule type" value="Genomic_DNA"/>
</dbReference>
<dbReference type="AlphaFoldDB" id="A0A0F9MZG9"/>